<organism evidence="2">
    <name type="scientific">Rhizopus microsporus var. microsporus</name>
    <dbReference type="NCBI Taxonomy" id="86635"/>
    <lineage>
        <taxon>Eukaryota</taxon>
        <taxon>Fungi</taxon>
        <taxon>Fungi incertae sedis</taxon>
        <taxon>Mucoromycota</taxon>
        <taxon>Mucoromycotina</taxon>
        <taxon>Mucoromycetes</taxon>
        <taxon>Mucorales</taxon>
        <taxon>Mucorineae</taxon>
        <taxon>Rhizopodaceae</taxon>
        <taxon>Rhizopus</taxon>
    </lineage>
</organism>
<keyword evidence="1" id="KW-0732">Signal</keyword>
<evidence type="ECO:0000256" key="1">
    <source>
        <dbReference type="SAM" id="SignalP"/>
    </source>
</evidence>
<gene>
    <name evidence="2" type="ORF">BCV72DRAFT_233037</name>
</gene>
<sequence length="171" mass="19150">MNSLLQVGSLIALNPFVALGLFLTSHATDINDIACPNDPTVQYLYTLALQKHQSWFGDQHIADILAQVLETRYHKHTKILELINNNSSSEVVVKAIKSLQNQNQAIKSKYSEMNADSSCTPSISSTTTNIENIEFTSETATSHERGMMFVENYKQTRCKKNLSVWIGQRAT</sequence>
<dbReference type="EMBL" id="KV922002">
    <property type="protein sequence ID" value="ORE03471.1"/>
    <property type="molecule type" value="Genomic_DNA"/>
</dbReference>
<proteinExistence type="predicted"/>
<name>A0A1X0QUQ0_RHIZD</name>
<dbReference type="Proteomes" id="UP000242414">
    <property type="component" value="Unassembled WGS sequence"/>
</dbReference>
<feature type="chain" id="PRO_5012348873" evidence="1">
    <location>
        <begin position="28"/>
        <end position="171"/>
    </location>
</feature>
<feature type="signal peptide" evidence="1">
    <location>
        <begin position="1"/>
        <end position="27"/>
    </location>
</feature>
<dbReference type="AlphaFoldDB" id="A0A1X0QUQ0"/>
<accession>A0A1X0QUQ0</accession>
<evidence type="ECO:0000313" key="2">
    <source>
        <dbReference type="EMBL" id="ORE03471.1"/>
    </source>
</evidence>
<dbReference type="OrthoDB" id="2286231at2759"/>
<protein>
    <submittedName>
        <fullName evidence="2">Uncharacterized protein</fullName>
    </submittedName>
</protein>
<reference evidence="2" key="1">
    <citation type="journal article" date="2016" name="Proc. Natl. Acad. Sci. U.S.A.">
        <title>Lipid metabolic changes in an early divergent fungus govern the establishment of a mutualistic symbiosis with endobacteria.</title>
        <authorList>
            <person name="Lastovetsky O.A."/>
            <person name="Gaspar M.L."/>
            <person name="Mondo S.J."/>
            <person name="LaButti K.M."/>
            <person name="Sandor L."/>
            <person name="Grigoriev I.V."/>
            <person name="Henry S.A."/>
            <person name="Pawlowska T.E."/>
        </authorList>
    </citation>
    <scope>NUCLEOTIDE SEQUENCE [LARGE SCALE GENOMIC DNA]</scope>
    <source>
        <strain evidence="2">ATCC 52814</strain>
    </source>
</reference>
<dbReference type="VEuPathDB" id="FungiDB:BCV72DRAFT_233037"/>